<feature type="region of interest" description="Disordered" evidence="3">
    <location>
        <begin position="1"/>
        <end position="71"/>
    </location>
</feature>
<dbReference type="InterPro" id="IPR039497">
    <property type="entry name" value="CC144C-like_CC_dom"/>
</dbReference>
<protein>
    <submittedName>
        <fullName evidence="6">Coiled-coil domain-containing protein 144C</fullName>
    </submittedName>
</protein>
<evidence type="ECO:0000313" key="6">
    <source>
        <dbReference type="RefSeq" id="XP_008592277.1"/>
    </source>
</evidence>
<feature type="compositionally biased region" description="Basic and acidic residues" evidence="3">
    <location>
        <begin position="9"/>
        <end position="23"/>
    </location>
</feature>
<dbReference type="InterPro" id="IPR050657">
    <property type="entry name" value="Ankyrin_repeat_domain"/>
</dbReference>
<dbReference type="GeneID" id="103609766"/>
<proteinExistence type="predicted"/>
<organism evidence="5 6">
    <name type="scientific">Galeopterus variegatus</name>
    <name type="common">Malayan flying lemur</name>
    <name type="synonym">Cynocephalus variegatus</name>
    <dbReference type="NCBI Taxonomy" id="482537"/>
    <lineage>
        <taxon>Eukaryota</taxon>
        <taxon>Metazoa</taxon>
        <taxon>Chordata</taxon>
        <taxon>Craniata</taxon>
        <taxon>Vertebrata</taxon>
        <taxon>Euteleostomi</taxon>
        <taxon>Mammalia</taxon>
        <taxon>Eutheria</taxon>
        <taxon>Euarchontoglires</taxon>
        <taxon>Dermoptera</taxon>
        <taxon>Cynocephalidae</taxon>
        <taxon>Galeopterus</taxon>
    </lineage>
</organism>
<dbReference type="PANTHER" id="PTHR24147">
    <property type="entry name" value="ANKYRIN REPEAT DOMAIN 36-RELATED"/>
    <property type="match status" value="1"/>
</dbReference>
<reference evidence="6" key="1">
    <citation type="submission" date="2025-08" db="UniProtKB">
        <authorList>
            <consortium name="RefSeq"/>
        </authorList>
    </citation>
    <scope>IDENTIFICATION</scope>
</reference>
<evidence type="ECO:0000256" key="3">
    <source>
        <dbReference type="SAM" id="MobiDB-lite"/>
    </source>
</evidence>
<dbReference type="PANTHER" id="PTHR24147:SF60">
    <property type="entry name" value="ANKYRIN REPEAT DOMAIN-CONTAINING PROTEIN 26-RELATED"/>
    <property type="match status" value="1"/>
</dbReference>
<keyword evidence="5" id="KW-1185">Reference proteome</keyword>
<accession>A0ABM0SHD6</accession>
<feature type="compositionally biased region" description="Basic and acidic residues" evidence="3">
    <location>
        <begin position="56"/>
        <end position="66"/>
    </location>
</feature>
<gene>
    <name evidence="6" type="primary">LOC103609766</name>
</gene>
<feature type="domain" description="CCDC144C-like coiled-coil" evidence="4">
    <location>
        <begin position="438"/>
        <end position="801"/>
    </location>
</feature>
<evidence type="ECO:0000313" key="5">
    <source>
        <dbReference type="Proteomes" id="UP000694923"/>
    </source>
</evidence>
<dbReference type="Proteomes" id="UP000694923">
    <property type="component" value="Unplaced"/>
</dbReference>
<sequence>MTAEEEQEKLDGNENKEPQDKVTLKTATPTEKTSENQTKQINLPLLQVQKMSQDPEMNKDRNREDIPVYPGQPFMQKYEGGWIQQEKLEWKNNSQVITSELKQRFGEIREKYRIAACSEEEPLRDNSKGEADLKKIPSNLTNDMLDCEGKDAFGFSGVLQAFPEQKEDPSLKNIFPPHSHSGSPEYACQSSSKLYLNENELDHENNKPDTEFVFNTNENLCNDTENKKGRNQEVVTVEVKEDQEFDMQMTKNMIQNTTDGELDIGHVPQSSDPKSLSDVWLTHSSEMKHMSQIKGQRTAVTEPYKKAKLTKHLFQNSSPALSMMELKKNEKEIWTSEDSVIVPMLEKANLLTGGPLQVNGNSRLGKIDQDEGRFAFKQEKENRRDADIVCDRLRNLLRRTEEQCSADAAARRLEVTLRTQDAEPRAVRDNWNPISDSHTEDLWHKNDMLQDEIAKLRLEIDTIKNQYQEKEKKYSRDIEIVKEKSDDLQKIMKLNEETSAKKIFQYIGQIRVLTDENMVLNSKLENEEQNKERLETVVESYHSRLPAAIQDHDQSQISERDLELALQKAEDECFHLQEKMNFDLSKLKDKNEFLSQKLSKAESRSNSLKIEFHHTRDALREQTLVLEGVKRDLSQTQCQMKETEHMYHNEQSKVNECTGKQQSVEERLSQLQHENVLLRQQLDEARNKADHKEKTVINIQHQCHDIVRKPQAQSKKGSLIVEERNKELINECNHSEEKLHHYENEKTEREVAVRPVQHKLADTLKKQPTSEASLEVTSRHQIDLEDETKDLKKRLCELQSQ</sequence>
<dbReference type="RefSeq" id="XP_008592277.1">
    <property type="nucleotide sequence ID" value="XM_008594055.1"/>
</dbReference>
<feature type="coiled-coil region" evidence="2">
    <location>
        <begin position="446"/>
        <end position="484"/>
    </location>
</feature>
<feature type="compositionally biased region" description="Polar residues" evidence="3">
    <location>
        <begin position="25"/>
        <end position="41"/>
    </location>
</feature>
<feature type="non-terminal residue" evidence="6">
    <location>
        <position position="801"/>
    </location>
</feature>
<feature type="coiled-coil region" evidence="2">
    <location>
        <begin position="510"/>
        <end position="745"/>
    </location>
</feature>
<name>A0ABM0SHD6_GALVR</name>
<evidence type="ECO:0000256" key="2">
    <source>
        <dbReference type="SAM" id="Coils"/>
    </source>
</evidence>
<dbReference type="Pfam" id="PF14915">
    <property type="entry name" value="CCDC144C"/>
    <property type="match status" value="1"/>
</dbReference>
<evidence type="ECO:0000256" key="1">
    <source>
        <dbReference type="ARBA" id="ARBA00023054"/>
    </source>
</evidence>
<evidence type="ECO:0000259" key="4">
    <source>
        <dbReference type="Pfam" id="PF14915"/>
    </source>
</evidence>
<keyword evidence="1 2" id="KW-0175">Coiled coil</keyword>